<gene>
    <name evidence="1" type="ORF">EJD98_14995</name>
</gene>
<comment type="caution">
    <text evidence="1">The sequence shown here is derived from an EMBL/GenBank/DDBJ whole genome shotgun (WGS) entry which is preliminary data.</text>
</comment>
<organism evidence="1 2">
    <name type="scientific">Mycolicibacterium peregrinum</name>
    <name type="common">Mycobacterium peregrinum</name>
    <dbReference type="NCBI Taxonomy" id="43304"/>
    <lineage>
        <taxon>Bacteria</taxon>
        <taxon>Bacillati</taxon>
        <taxon>Actinomycetota</taxon>
        <taxon>Actinomycetes</taxon>
        <taxon>Mycobacteriales</taxon>
        <taxon>Mycobacteriaceae</taxon>
        <taxon>Mycolicibacterium</taxon>
    </lineage>
</organism>
<sequence>MYVSAGQAQAPDVAVPPPPGLAAAAGVPPIAVPVIALPVIVPPLAVPLGAPGSDRGPQSGPWSGPVQPSMKMRTGSPPPAAAGLDAAMPVAFRAGYADYLRTANTMELAAVALPGVTGMMALTGLGGFVGYRQAKAGRSVRIDASRFMS</sequence>
<accession>A0A4Z0HJ58</accession>
<keyword evidence="2" id="KW-1185">Reference proteome</keyword>
<name>A0A4Z0HJ58_MYCPR</name>
<evidence type="ECO:0000313" key="2">
    <source>
        <dbReference type="Proteomes" id="UP000297792"/>
    </source>
</evidence>
<dbReference type="Proteomes" id="UP000297792">
    <property type="component" value="Unassembled WGS sequence"/>
</dbReference>
<evidence type="ECO:0000313" key="1">
    <source>
        <dbReference type="EMBL" id="TGB42224.1"/>
    </source>
</evidence>
<dbReference type="EMBL" id="RWKA01000007">
    <property type="protein sequence ID" value="TGB42224.1"/>
    <property type="molecule type" value="Genomic_DNA"/>
</dbReference>
<protein>
    <submittedName>
        <fullName evidence="1">Uncharacterized protein</fullName>
    </submittedName>
</protein>
<reference evidence="1 2" key="1">
    <citation type="submission" date="2018-12" db="EMBL/GenBank/DDBJ databases">
        <title>Draft genome sequences of Mycolicibacterium peregrinum isolated from a pig with lymphadenitis and from soil on the same Japanese pig farm.</title>
        <authorList>
            <person name="Komatsu T."/>
            <person name="Ohya K."/>
            <person name="Sawai K."/>
            <person name="Odoi J.O."/>
            <person name="Otsu K."/>
            <person name="Ota A."/>
            <person name="Ito T."/>
            <person name="Kawai M."/>
            <person name="Maruyama F."/>
        </authorList>
    </citation>
    <scope>NUCLEOTIDE SEQUENCE [LARGE SCALE GENOMIC DNA]</scope>
    <source>
        <strain evidence="1 2">138</strain>
    </source>
</reference>
<dbReference type="AlphaFoldDB" id="A0A4Z0HJ58"/>
<proteinExistence type="predicted"/>